<dbReference type="GO" id="GO:0005524">
    <property type="term" value="F:ATP binding"/>
    <property type="evidence" value="ECO:0007669"/>
    <property type="project" value="UniProtKB-UniRule"/>
</dbReference>
<dbReference type="GO" id="GO:0046872">
    <property type="term" value="F:metal ion binding"/>
    <property type="evidence" value="ECO:0007669"/>
    <property type="project" value="InterPro"/>
</dbReference>
<comment type="similarity">
    <text evidence="4">In the N-terminal section; belongs to the acetate CoA ligase alpha subunit family.</text>
</comment>
<accession>A0A7U3YN26</accession>
<dbReference type="InterPro" id="IPR013815">
    <property type="entry name" value="ATP_grasp_subdomain_1"/>
</dbReference>
<keyword evidence="1" id="KW-0436">Ligase</keyword>
<dbReference type="AlphaFoldDB" id="A0A7U3YN26"/>
<evidence type="ECO:0000256" key="2">
    <source>
        <dbReference type="ARBA" id="ARBA00022741"/>
    </source>
</evidence>
<dbReference type="GO" id="GO:0043758">
    <property type="term" value="F:acetate-CoA ligase (ADP-forming) activity"/>
    <property type="evidence" value="ECO:0007669"/>
    <property type="project" value="InterPro"/>
</dbReference>
<name>A0A7U3YN26_DESPD</name>
<dbReference type="RefSeq" id="WP_015724949.1">
    <property type="nucleotide sequence ID" value="NC_014972.1"/>
</dbReference>
<evidence type="ECO:0000256" key="1">
    <source>
        <dbReference type="ARBA" id="ARBA00022598"/>
    </source>
</evidence>
<dbReference type="Gene3D" id="3.30.1490.20">
    <property type="entry name" value="ATP-grasp fold, A domain"/>
    <property type="match status" value="1"/>
</dbReference>
<sequence length="701" mass="75023">MLDRLFSPESIAVIGASKTVGKVGYDTVSNLVKSGFPGPIAPVNSAGGELFGLKVYPTIADYPHPVDLVVIAVPAEMVPAAAREAVKKKAGAIVVVASGFKETGPHGRKLEEELTEICRRGGVRLLGPNCLGIINTAIKLNASFSKRIPQRGHLAIFSQSGALCTAMMDIADERELGVSKSISIGNKADITEVDVLAALAQDDETKVIVGYLEDISDGDKFVKAAQEASSRKPVVILKAGTTVAGTKAAANHTGVLAGKDTAYGAAFKRAGICRADSFEALFDYATALALQPTPRGDRVLVITNSGGSGTMAADAVEKSGLSVTRLSDSLVARLRAELPPAAFIDNPIDISADAEPRHYAAAIDSAVADDSIDAILVVLAPQYMTQPAATVRAIVAHMDETTPVLASFLGGSDVMPSRKELAAAGLPFYDSPERAVGALKAMHEYGEWKRRPARHVVRFPVNRRRVERIITRRQRTGRLRLGEVKSKDILKAYGFRIMEGRLTTSLEEAVEIARFIGFPVAMKIVSPSIVHKSDLGGVRLNIGSSQEVADAFDLMMLRINKHAPNAIVEGVYVEKMAEKGLEVIIGMTRDPQFGPMLMFGLGGIFVEVMKDVTFHLAPITENEAIQMLKSTRSYELLEGKRGLKEVDISAIAVSLQRISQLTTDFPQIVELDINPLIVGEIGNEPVVADARMTFARPLAGL</sequence>
<dbReference type="InterPro" id="IPR043938">
    <property type="entry name" value="Ligase_CoA_dom"/>
</dbReference>
<evidence type="ECO:0000313" key="7">
    <source>
        <dbReference type="EMBL" id="ADW18411.1"/>
    </source>
</evidence>
<gene>
    <name evidence="7" type="ordered locus">Despr_2267</name>
</gene>
<dbReference type="SUPFAM" id="SSF56059">
    <property type="entry name" value="Glutathione synthetase ATP-binding domain-like"/>
    <property type="match status" value="1"/>
</dbReference>
<dbReference type="SUPFAM" id="SSF52210">
    <property type="entry name" value="Succinyl-CoA synthetase domains"/>
    <property type="match status" value="2"/>
</dbReference>
<evidence type="ECO:0000256" key="5">
    <source>
        <dbReference type="PROSITE-ProRule" id="PRU00409"/>
    </source>
</evidence>
<dbReference type="Proteomes" id="UP000006365">
    <property type="component" value="Chromosome"/>
</dbReference>
<dbReference type="FunFam" id="3.30.1490.20:FF:000020">
    <property type="entry name" value="Protein lysine acetyltransferase"/>
    <property type="match status" value="1"/>
</dbReference>
<dbReference type="InterPro" id="IPR003781">
    <property type="entry name" value="CoA-bd"/>
</dbReference>
<keyword evidence="3 5" id="KW-0067">ATP-binding</keyword>
<dbReference type="SMART" id="SM00881">
    <property type="entry name" value="CoA_binding"/>
    <property type="match status" value="1"/>
</dbReference>
<dbReference type="InterPro" id="IPR036291">
    <property type="entry name" value="NAD(P)-bd_dom_sf"/>
</dbReference>
<evidence type="ECO:0000259" key="6">
    <source>
        <dbReference type="PROSITE" id="PS50975"/>
    </source>
</evidence>
<dbReference type="InterPro" id="IPR016102">
    <property type="entry name" value="Succinyl-CoA_synth-like"/>
</dbReference>
<dbReference type="InterPro" id="IPR011761">
    <property type="entry name" value="ATP-grasp"/>
</dbReference>
<dbReference type="Gene3D" id="3.40.50.720">
    <property type="entry name" value="NAD(P)-binding Rossmann-like Domain"/>
    <property type="match status" value="1"/>
</dbReference>
<protein>
    <submittedName>
        <fullName evidence="7">CoA-binding domain protein</fullName>
    </submittedName>
</protein>
<dbReference type="Gene3D" id="3.30.470.20">
    <property type="entry name" value="ATP-grasp fold, B domain"/>
    <property type="match status" value="1"/>
</dbReference>
<dbReference type="PANTHER" id="PTHR43334:SF1">
    <property type="entry name" value="3-HYDROXYPROPIONATE--COA LIGASE [ADP-FORMING]"/>
    <property type="match status" value="1"/>
</dbReference>
<evidence type="ECO:0000256" key="4">
    <source>
        <dbReference type="ARBA" id="ARBA00060888"/>
    </source>
</evidence>
<proteinExistence type="inferred from homology"/>
<organism evidence="7 8">
    <name type="scientific">Desulfobulbus propionicus (strain ATCC 33891 / DSM 2032 / VKM B-1956 / 1pr3)</name>
    <dbReference type="NCBI Taxonomy" id="577650"/>
    <lineage>
        <taxon>Bacteria</taxon>
        <taxon>Pseudomonadati</taxon>
        <taxon>Thermodesulfobacteriota</taxon>
        <taxon>Desulfobulbia</taxon>
        <taxon>Desulfobulbales</taxon>
        <taxon>Desulfobulbaceae</taxon>
        <taxon>Desulfobulbus</taxon>
    </lineage>
</organism>
<dbReference type="KEGG" id="dpr:Despr_2267"/>
<evidence type="ECO:0000313" key="8">
    <source>
        <dbReference type="Proteomes" id="UP000006365"/>
    </source>
</evidence>
<evidence type="ECO:0000256" key="3">
    <source>
        <dbReference type="ARBA" id="ARBA00022840"/>
    </source>
</evidence>
<dbReference type="Pfam" id="PF13607">
    <property type="entry name" value="Succ_CoA_lig"/>
    <property type="match status" value="1"/>
</dbReference>
<dbReference type="Pfam" id="PF19045">
    <property type="entry name" value="Ligase_CoA_2"/>
    <property type="match status" value="1"/>
</dbReference>
<dbReference type="InterPro" id="IPR051538">
    <property type="entry name" value="Acyl-CoA_Synth/Transferase"/>
</dbReference>
<dbReference type="Gene3D" id="3.40.50.261">
    <property type="entry name" value="Succinyl-CoA synthetase domains"/>
    <property type="match status" value="2"/>
</dbReference>
<dbReference type="PANTHER" id="PTHR43334">
    <property type="entry name" value="ACETATE--COA LIGASE [ADP-FORMING]"/>
    <property type="match status" value="1"/>
</dbReference>
<dbReference type="Pfam" id="PF13380">
    <property type="entry name" value="CoA_binding_2"/>
    <property type="match status" value="1"/>
</dbReference>
<keyword evidence="8" id="KW-1185">Reference proteome</keyword>
<keyword evidence="2 5" id="KW-0547">Nucleotide-binding</keyword>
<dbReference type="Pfam" id="PF13549">
    <property type="entry name" value="ATP-grasp_5"/>
    <property type="match status" value="1"/>
</dbReference>
<feature type="domain" description="ATP-grasp" evidence="6">
    <location>
        <begin position="487"/>
        <end position="523"/>
    </location>
</feature>
<dbReference type="PROSITE" id="PS50975">
    <property type="entry name" value="ATP_GRASP"/>
    <property type="match status" value="1"/>
</dbReference>
<dbReference type="EMBL" id="CP002364">
    <property type="protein sequence ID" value="ADW18411.1"/>
    <property type="molecule type" value="Genomic_DNA"/>
</dbReference>
<dbReference type="InterPro" id="IPR032875">
    <property type="entry name" value="Succ_CoA_lig_flav_dom"/>
</dbReference>
<dbReference type="SUPFAM" id="SSF51735">
    <property type="entry name" value="NAD(P)-binding Rossmann-fold domains"/>
    <property type="match status" value="1"/>
</dbReference>
<reference evidence="7 8" key="1">
    <citation type="journal article" date="2011" name="Stand. Genomic Sci.">
        <title>Complete genome sequence of Desulfobulbus propionicus type strain (1pr3).</title>
        <authorList>
            <person name="Pagani I."/>
            <person name="Lapidus A."/>
            <person name="Nolan M."/>
            <person name="Lucas S."/>
            <person name="Hammon N."/>
            <person name="Deshpande S."/>
            <person name="Cheng J.F."/>
            <person name="Chertkov O."/>
            <person name="Davenport K."/>
            <person name="Tapia R."/>
            <person name="Han C."/>
            <person name="Goodwin L."/>
            <person name="Pitluck S."/>
            <person name="Liolios K."/>
            <person name="Mavromatis K."/>
            <person name="Ivanova N."/>
            <person name="Mikhailova N."/>
            <person name="Pati A."/>
            <person name="Chen A."/>
            <person name="Palaniappan K."/>
            <person name="Land M."/>
            <person name="Hauser L."/>
            <person name="Chang Y.J."/>
            <person name="Jeffries C.D."/>
            <person name="Detter J.C."/>
            <person name="Brambilla E."/>
            <person name="Kannan K.P."/>
            <person name="Djao O.D."/>
            <person name="Rohde M."/>
            <person name="Pukall R."/>
            <person name="Spring S."/>
            <person name="Goker M."/>
            <person name="Sikorski J."/>
            <person name="Woyke T."/>
            <person name="Bristow J."/>
            <person name="Eisen J.A."/>
            <person name="Markowitz V."/>
            <person name="Hugenholtz P."/>
            <person name="Kyrpides N.C."/>
            <person name="Klenk H.P."/>
        </authorList>
    </citation>
    <scope>NUCLEOTIDE SEQUENCE [LARGE SCALE GENOMIC DNA]</scope>
    <source>
        <strain evidence="8">ATCC 33891 / DSM 2032 / 1pr3</strain>
    </source>
</reference>